<evidence type="ECO:0000256" key="1">
    <source>
        <dbReference type="ARBA" id="ARBA00008361"/>
    </source>
</evidence>
<protein>
    <submittedName>
        <fullName evidence="5">Phosphatidylethanolamine N-methyltransferase</fullName>
    </submittedName>
</protein>
<dbReference type="InterPro" id="IPR013216">
    <property type="entry name" value="Methyltransf_11"/>
</dbReference>
<evidence type="ECO:0000256" key="2">
    <source>
        <dbReference type="ARBA" id="ARBA00022603"/>
    </source>
</evidence>
<comment type="similarity">
    <text evidence="1">Belongs to the methyltransferase superfamily.</text>
</comment>
<organism evidence="5 6">
    <name type="scientific">Candidatus Amesbacteria bacterium GW2011_GWC1_47_15</name>
    <dbReference type="NCBI Taxonomy" id="1618364"/>
    <lineage>
        <taxon>Bacteria</taxon>
        <taxon>Candidatus Amesiibacteriota</taxon>
    </lineage>
</organism>
<gene>
    <name evidence="5" type="ORF">UX86_C0030G0002</name>
</gene>
<reference evidence="5 6" key="1">
    <citation type="journal article" date="2015" name="Nature">
        <title>rRNA introns, odd ribosomes, and small enigmatic genomes across a large radiation of phyla.</title>
        <authorList>
            <person name="Brown C.T."/>
            <person name="Hug L.A."/>
            <person name="Thomas B.C."/>
            <person name="Sharon I."/>
            <person name="Castelle C.J."/>
            <person name="Singh A."/>
            <person name="Wilkins M.J."/>
            <person name="Williams K.H."/>
            <person name="Banfield J.F."/>
        </authorList>
    </citation>
    <scope>NUCLEOTIDE SEQUENCE [LARGE SCALE GENOMIC DNA]</scope>
</reference>
<evidence type="ECO:0000259" key="4">
    <source>
        <dbReference type="Pfam" id="PF08241"/>
    </source>
</evidence>
<dbReference type="AlphaFoldDB" id="A0A0G1UAP1"/>
<dbReference type="CDD" id="cd02440">
    <property type="entry name" value="AdoMet_MTases"/>
    <property type="match status" value="1"/>
</dbReference>
<comment type="caution">
    <text evidence="5">The sequence shown here is derived from an EMBL/GenBank/DDBJ whole genome shotgun (WGS) entry which is preliminary data.</text>
</comment>
<dbReference type="GO" id="GO:0008757">
    <property type="term" value="F:S-adenosylmethionine-dependent methyltransferase activity"/>
    <property type="evidence" value="ECO:0007669"/>
    <property type="project" value="InterPro"/>
</dbReference>
<dbReference type="GO" id="GO:0032259">
    <property type="term" value="P:methylation"/>
    <property type="evidence" value="ECO:0007669"/>
    <property type="project" value="UniProtKB-KW"/>
</dbReference>
<dbReference type="Gene3D" id="3.40.50.150">
    <property type="entry name" value="Vaccinia Virus protein VP39"/>
    <property type="match status" value="1"/>
</dbReference>
<sequence length="257" mass="29493">MPQHYDDPAFSYEGYWSGRGYEQQAEIMALKRLLLGQKFYRAADIGGGFGRLTVLLKQYSRQTLLIEPSVKQRRLARKYLSPKSRIAILPGHVQKTKLPPASLDLVLLVRVMHHLPDPSAAFREIHRILKPGKFLVLEFANSFHFKSRLLSFVTGQPILLTPIERRSPANIKKETIPFVNHHPETIIKLLTRSGFTPVKFLSVSNLRYPRIKQFLPPNWLIALEYAFQPLLSSVFFGPSIFVLARKNEIPKKTPQNL</sequence>
<evidence type="ECO:0000313" key="5">
    <source>
        <dbReference type="EMBL" id="KKU63198.1"/>
    </source>
</evidence>
<keyword evidence="2 5" id="KW-0489">Methyltransferase</keyword>
<name>A0A0G1UAP1_9BACT</name>
<evidence type="ECO:0000256" key="3">
    <source>
        <dbReference type="ARBA" id="ARBA00022679"/>
    </source>
</evidence>
<dbReference type="PANTHER" id="PTHR44942">
    <property type="entry name" value="METHYLTRANSF_11 DOMAIN-CONTAINING PROTEIN"/>
    <property type="match status" value="1"/>
</dbReference>
<feature type="domain" description="Methyltransferase type 11" evidence="4">
    <location>
        <begin position="44"/>
        <end position="136"/>
    </location>
</feature>
<dbReference type="EMBL" id="LCNU01000030">
    <property type="protein sequence ID" value="KKU63198.1"/>
    <property type="molecule type" value="Genomic_DNA"/>
</dbReference>
<keyword evidence="3 5" id="KW-0808">Transferase</keyword>
<dbReference type="InterPro" id="IPR029063">
    <property type="entry name" value="SAM-dependent_MTases_sf"/>
</dbReference>
<dbReference type="PANTHER" id="PTHR44942:SF4">
    <property type="entry name" value="METHYLTRANSFERASE TYPE 11 DOMAIN-CONTAINING PROTEIN"/>
    <property type="match status" value="1"/>
</dbReference>
<dbReference type="Proteomes" id="UP000034502">
    <property type="component" value="Unassembled WGS sequence"/>
</dbReference>
<dbReference type="Pfam" id="PF08241">
    <property type="entry name" value="Methyltransf_11"/>
    <property type="match status" value="1"/>
</dbReference>
<evidence type="ECO:0000313" key="6">
    <source>
        <dbReference type="Proteomes" id="UP000034502"/>
    </source>
</evidence>
<proteinExistence type="inferred from homology"/>
<dbReference type="SUPFAM" id="SSF53335">
    <property type="entry name" value="S-adenosyl-L-methionine-dependent methyltransferases"/>
    <property type="match status" value="1"/>
</dbReference>
<dbReference type="InterPro" id="IPR051052">
    <property type="entry name" value="Diverse_substrate_MTase"/>
</dbReference>
<accession>A0A0G1UAP1</accession>
<dbReference type="STRING" id="1618364.UX86_C0030G0002"/>